<organism evidence="1 2">
    <name type="scientific">Leptolyngbya boryana NIES-2135</name>
    <dbReference type="NCBI Taxonomy" id="1973484"/>
    <lineage>
        <taxon>Bacteria</taxon>
        <taxon>Bacillati</taxon>
        <taxon>Cyanobacteriota</taxon>
        <taxon>Cyanophyceae</taxon>
        <taxon>Leptolyngbyales</taxon>
        <taxon>Leptolyngbyaceae</taxon>
        <taxon>Leptolyngbya group</taxon>
        <taxon>Leptolyngbya</taxon>
    </lineage>
</organism>
<gene>
    <name evidence="1" type="ORF">NIES2135_36520</name>
</gene>
<name>A0A1Z4JJ77_LEPBY</name>
<reference evidence="1 2" key="1">
    <citation type="submission" date="2017-06" db="EMBL/GenBank/DDBJ databases">
        <title>Genome sequencing of cyanobaciteial culture collection at National Institute for Environmental Studies (NIES).</title>
        <authorList>
            <person name="Hirose Y."/>
            <person name="Shimura Y."/>
            <person name="Fujisawa T."/>
            <person name="Nakamura Y."/>
            <person name="Kawachi M."/>
        </authorList>
    </citation>
    <scope>NUCLEOTIDE SEQUENCE [LARGE SCALE GENOMIC DNA]</scope>
    <source>
        <strain evidence="1 2">NIES-2135</strain>
    </source>
</reference>
<protein>
    <submittedName>
        <fullName evidence="1">Uncharacterized protein</fullName>
    </submittedName>
</protein>
<accession>A0A1Z4JJ77</accession>
<dbReference type="Pfam" id="PF11832">
    <property type="entry name" value="DUF3352"/>
    <property type="match status" value="1"/>
</dbReference>
<keyword evidence="2" id="KW-1185">Reference proteome</keyword>
<evidence type="ECO:0000313" key="2">
    <source>
        <dbReference type="Proteomes" id="UP000217895"/>
    </source>
</evidence>
<sequence>MALKKLILPGLAVVALVGGAAGFFFLNRTSSDKTTPLAIAKVLPDEAYMATFVSTDEKTWEKLKKFGTPAAQKAIEQNLQKMQQDMMSDAKLDFDKDIKPWMGNMMIAVMPSSKREDAEVVAVIGIKDKMSALSFANKVKSDSKAKTTETEYQGVKIFETLPEKSKTPYYTAVLNDAYLVIASNRAGIEQSIEATKGNPSFATNPETATQLAQPDAGEAVIARVYMPIPAIAKAMSADPKMDATAIESLKSLQSVTGTLSIADVGLRFKGEVKVDPKIAIDFKPSAGKAAALFPADTFALISGSNLNSYWNQVTEQSQNNEEAKRIVDLMRGSSQMIGLDLDKDIFGWMTGDFAIGLMPMNQGMMADLGFGQALVFQTSDRKTAESTLGKLDTLAKNQSLSIAQRDVNGKKVTEWQTPQGALLGHGWINDDTLFIATGEPLVSSFSSQANPALESSDGFKSVMAALPKQNTGYFYMDVEKMTALMTKFTQGTQAAQLDPEARAFLESVRSIGSTTSQIDRTTSQVEAVLALKPAK</sequence>
<evidence type="ECO:0000313" key="1">
    <source>
        <dbReference type="EMBL" id="BAY56812.1"/>
    </source>
</evidence>
<proteinExistence type="predicted"/>
<dbReference type="Proteomes" id="UP000217895">
    <property type="component" value="Chromosome"/>
</dbReference>
<dbReference type="EMBL" id="AP018203">
    <property type="protein sequence ID" value="BAY56812.1"/>
    <property type="molecule type" value="Genomic_DNA"/>
</dbReference>
<dbReference type="InterPro" id="IPR021787">
    <property type="entry name" value="DUF3352"/>
</dbReference>
<dbReference type="AlphaFoldDB" id="A0A1Z4JJ77"/>